<protein>
    <submittedName>
        <fullName evidence="1">Uncharacterized protein</fullName>
    </submittedName>
</protein>
<gene>
    <name evidence="1" type="ORF">NOR51B_1103</name>
</gene>
<evidence type="ECO:0000313" key="2">
    <source>
        <dbReference type="Proteomes" id="UP000004699"/>
    </source>
</evidence>
<name>B8KTC7_9GAMM</name>
<reference evidence="2" key="1">
    <citation type="journal article" date="2013" name="BMC Microbiol.">
        <title>Taxonomy and evolution of bacteriochlorophyll a-containing members of the OM60/NOR5 clade of marine gammaproteobacteria: description of Luminiphilus syltensis gen. nov., sp. nov., reclassification of Haliea rubra as Pseudohaliea rubra gen. nov., comb. nov., and emendation of Chromatocurvus halotolerans.</title>
        <authorList>
            <person name="Spring S."/>
            <person name="Riedel T."/>
            <person name="Sproer C."/>
            <person name="Yan S."/>
            <person name="Harder J."/>
            <person name="Fuchs B.M."/>
        </authorList>
    </citation>
    <scope>NUCLEOTIDE SEQUENCE [LARGE SCALE GENOMIC DNA]</scope>
    <source>
        <strain evidence="2">NOR51-B</strain>
    </source>
</reference>
<accession>B8KTC7</accession>
<dbReference type="EMBL" id="DS999411">
    <property type="protein sequence ID" value="EED35158.1"/>
    <property type="molecule type" value="Genomic_DNA"/>
</dbReference>
<proteinExistence type="predicted"/>
<dbReference type="Proteomes" id="UP000004699">
    <property type="component" value="Unassembled WGS sequence"/>
</dbReference>
<organism evidence="1 2">
    <name type="scientific">Luminiphilus syltensis NOR5-1B</name>
    <dbReference type="NCBI Taxonomy" id="565045"/>
    <lineage>
        <taxon>Bacteria</taxon>
        <taxon>Pseudomonadati</taxon>
        <taxon>Pseudomonadota</taxon>
        <taxon>Gammaproteobacteria</taxon>
        <taxon>Cellvibrionales</taxon>
        <taxon>Halieaceae</taxon>
        <taxon>Luminiphilus</taxon>
    </lineage>
</organism>
<dbReference type="AlphaFoldDB" id="B8KTC7"/>
<dbReference type="HOGENOM" id="CLU_1325050_0_0_6"/>
<keyword evidence="2" id="KW-1185">Reference proteome</keyword>
<sequence length="207" mass="23215">MAVLVDLDEGWVEEGCFESIEVTGAAGAQATALRCAWVLEARDIALWISEQSDDDLEKWGDQVALALHSLEDTPIFELIELLNSVSAPTTLSSIVANYGSDGVLDIQEVLQKIEEEVCDLEERKSMQRSRMLEPFSVSIDAIARNFDDRRIRGGGFTSPSKRDQVRRWLEEYCLTHGSLPKGMHDVTIKFFGNKRLSAGRIDFDQFT</sequence>
<dbReference type="STRING" id="565045.NOR51B_1103"/>
<evidence type="ECO:0000313" key="1">
    <source>
        <dbReference type="EMBL" id="EED35158.1"/>
    </source>
</evidence>